<feature type="region of interest" description="Disordered" evidence="1">
    <location>
        <begin position="82"/>
        <end position="104"/>
    </location>
</feature>
<protein>
    <submittedName>
        <fullName evidence="3">Uncharacterized protein</fullName>
    </submittedName>
</protein>
<dbReference type="EMBL" id="KZ773501">
    <property type="protein sequence ID" value="PTQ26552.1"/>
    <property type="molecule type" value="Genomic_DNA"/>
</dbReference>
<feature type="compositionally biased region" description="Low complexity" evidence="1">
    <location>
        <begin position="85"/>
        <end position="104"/>
    </location>
</feature>
<sequence length="162" mass="17391">MGALTLRMLLVLTLAVMTECGRPLQSSHMSSLVMSMLQTPPKPLQPPPLSPIQREQMLQARKPPSPTAEEYHRAYRFGSPVVHGSATASSSSSSKSTSTSTSLTTVDMNQVQYGSGVNGGRAWGFQLLHKNPAGPNPIGNEFRPGNSKTVAKKNRYPPPYGG</sequence>
<dbReference type="Gramene" id="Mp6g07050.1">
    <property type="protein sequence ID" value="Mp6g07050.1.cds"/>
    <property type="gene ID" value="Mp6g07050"/>
</dbReference>
<dbReference type="AlphaFoldDB" id="A0A2R6VY77"/>
<evidence type="ECO:0000256" key="1">
    <source>
        <dbReference type="SAM" id="MobiDB-lite"/>
    </source>
</evidence>
<keyword evidence="2" id="KW-0732">Signal</keyword>
<name>A0A2R6VY77_MARPO</name>
<dbReference type="OrthoDB" id="10402425at2759"/>
<feature type="region of interest" description="Disordered" evidence="1">
    <location>
        <begin position="126"/>
        <end position="162"/>
    </location>
</feature>
<evidence type="ECO:0000256" key="2">
    <source>
        <dbReference type="SAM" id="SignalP"/>
    </source>
</evidence>
<keyword evidence="4" id="KW-1185">Reference proteome</keyword>
<evidence type="ECO:0000313" key="4">
    <source>
        <dbReference type="Proteomes" id="UP000244005"/>
    </source>
</evidence>
<gene>
    <name evidence="3" type="ORF">MARPO_1011s0001</name>
</gene>
<feature type="chain" id="PRO_5015358255" evidence="2">
    <location>
        <begin position="21"/>
        <end position="162"/>
    </location>
</feature>
<feature type="signal peptide" evidence="2">
    <location>
        <begin position="1"/>
        <end position="20"/>
    </location>
</feature>
<accession>A0A2R6VY77</accession>
<proteinExistence type="predicted"/>
<dbReference type="Proteomes" id="UP000244005">
    <property type="component" value="Unassembled WGS sequence"/>
</dbReference>
<reference evidence="4" key="1">
    <citation type="journal article" date="2017" name="Cell">
        <title>Insights into land plant evolution garnered from the Marchantia polymorpha genome.</title>
        <authorList>
            <person name="Bowman J.L."/>
            <person name="Kohchi T."/>
            <person name="Yamato K.T."/>
            <person name="Jenkins J."/>
            <person name="Shu S."/>
            <person name="Ishizaki K."/>
            <person name="Yamaoka S."/>
            <person name="Nishihama R."/>
            <person name="Nakamura Y."/>
            <person name="Berger F."/>
            <person name="Adam C."/>
            <person name="Aki S.S."/>
            <person name="Althoff F."/>
            <person name="Araki T."/>
            <person name="Arteaga-Vazquez M.A."/>
            <person name="Balasubrmanian S."/>
            <person name="Barry K."/>
            <person name="Bauer D."/>
            <person name="Boehm C.R."/>
            <person name="Briginshaw L."/>
            <person name="Caballero-Perez J."/>
            <person name="Catarino B."/>
            <person name="Chen F."/>
            <person name="Chiyoda S."/>
            <person name="Chovatia M."/>
            <person name="Davies K.M."/>
            <person name="Delmans M."/>
            <person name="Demura T."/>
            <person name="Dierschke T."/>
            <person name="Dolan L."/>
            <person name="Dorantes-Acosta A.E."/>
            <person name="Eklund D.M."/>
            <person name="Florent S.N."/>
            <person name="Flores-Sandoval E."/>
            <person name="Fujiyama A."/>
            <person name="Fukuzawa H."/>
            <person name="Galik B."/>
            <person name="Grimanelli D."/>
            <person name="Grimwood J."/>
            <person name="Grossniklaus U."/>
            <person name="Hamada T."/>
            <person name="Haseloff J."/>
            <person name="Hetherington A.J."/>
            <person name="Higo A."/>
            <person name="Hirakawa Y."/>
            <person name="Hundley H.N."/>
            <person name="Ikeda Y."/>
            <person name="Inoue K."/>
            <person name="Inoue S.I."/>
            <person name="Ishida S."/>
            <person name="Jia Q."/>
            <person name="Kakita M."/>
            <person name="Kanazawa T."/>
            <person name="Kawai Y."/>
            <person name="Kawashima T."/>
            <person name="Kennedy M."/>
            <person name="Kinose K."/>
            <person name="Kinoshita T."/>
            <person name="Kohara Y."/>
            <person name="Koide E."/>
            <person name="Komatsu K."/>
            <person name="Kopischke S."/>
            <person name="Kubo M."/>
            <person name="Kyozuka J."/>
            <person name="Lagercrantz U."/>
            <person name="Lin S.S."/>
            <person name="Lindquist E."/>
            <person name="Lipzen A.M."/>
            <person name="Lu C.W."/>
            <person name="De Luna E."/>
            <person name="Martienssen R.A."/>
            <person name="Minamino N."/>
            <person name="Mizutani M."/>
            <person name="Mizutani M."/>
            <person name="Mochizuki N."/>
            <person name="Monte I."/>
            <person name="Mosher R."/>
            <person name="Nagasaki H."/>
            <person name="Nakagami H."/>
            <person name="Naramoto S."/>
            <person name="Nishitani K."/>
            <person name="Ohtani M."/>
            <person name="Okamoto T."/>
            <person name="Okumura M."/>
            <person name="Phillips J."/>
            <person name="Pollak B."/>
            <person name="Reinders A."/>
            <person name="Rovekamp M."/>
            <person name="Sano R."/>
            <person name="Sawa S."/>
            <person name="Schmid M.W."/>
            <person name="Shirakawa M."/>
            <person name="Solano R."/>
            <person name="Spunde A."/>
            <person name="Suetsugu N."/>
            <person name="Sugano S."/>
            <person name="Sugiyama A."/>
            <person name="Sun R."/>
            <person name="Suzuki Y."/>
            <person name="Takenaka M."/>
            <person name="Takezawa D."/>
            <person name="Tomogane H."/>
            <person name="Tsuzuki M."/>
            <person name="Ueda T."/>
            <person name="Umeda M."/>
            <person name="Ward J.M."/>
            <person name="Watanabe Y."/>
            <person name="Yazaki K."/>
            <person name="Yokoyama R."/>
            <person name="Yoshitake Y."/>
            <person name="Yotsui I."/>
            <person name="Zachgo S."/>
            <person name="Schmutz J."/>
        </authorList>
    </citation>
    <scope>NUCLEOTIDE SEQUENCE [LARGE SCALE GENOMIC DNA]</scope>
    <source>
        <strain evidence="4">Tak-1</strain>
    </source>
</reference>
<evidence type="ECO:0000313" key="3">
    <source>
        <dbReference type="EMBL" id="PTQ26552.1"/>
    </source>
</evidence>
<organism evidence="3 4">
    <name type="scientific">Marchantia polymorpha</name>
    <name type="common">Common liverwort</name>
    <name type="synonym">Marchantia aquatica</name>
    <dbReference type="NCBI Taxonomy" id="3197"/>
    <lineage>
        <taxon>Eukaryota</taxon>
        <taxon>Viridiplantae</taxon>
        <taxon>Streptophyta</taxon>
        <taxon>Embryophyta</taxon>
        <taxon>Marchantiophyta</taxon>
        <taxon>Marchantiopsida</taxon>
        <taxon>Marchantiidae</taxon>
        <taxon>Marchantiales</taxon>
        <taxon>Marchantiaceae</taxon>
        <taxon>Marchantia</taxon>
    </lineage>
</organism>